<comment type="caution">
    <text evidence="1">The sequence shown here is derived from an EMBL/GenBank/DDBJ whole genome shotgun (WGS) entry which is preliminary data.</text>
</comment>
<name>A0AB38HQN1_9HYPH</name>
<dbReference type="AlphaFoldDB" id="A0AB38HQN1"/>
<reference evidence="1 2" key="1">
    <citation type="submission" date="2019-02" db="EMBL/GenBank/DDBJ databases">
        <title>The genomic architecture of introgression among sibling species of bacteria.</title>
        <authorList>
            <person name="Cavassim M.I.A."/>
            <person name="Moeskjaer S."/>
            <person name="Moslemi C."/>
            <person name="Fields B."/>
            <person name="Bachmann A."/>
            <person name="Vilhjalmsson B."/>
            <person name="Schierup M.H."/>
            <person name="Young J.P.W."/>
            <person name="Andersen S.U."/>
        </authorList>
    </citation>
    <scope>NUCLEOTIDE SEQUENCE [LARGE SCALE GENOMIC DNA]</scope>
    <source>
        <strain evidence="1 2">SM92</strain>
    </source>
</reference>
<gene>
    <name evidence="1" type="ORF">ELH40_38325</name>
</gene>
<accession>A0AB38HQN1</accession>
<evidence type="ECO:0000313" key="2">
    <source>
        <dbReference type="Proteomes" id="UP000294215"/>
    </source>
</evidence>
<evidence type="ECO:0000313" key="1">
    <source>
        <dbReference type="EMBL" id="TBC01442.1"/>
    </source>
</evidence>
<protein>
    <submittedName>
        <fullName evidence="1">Uncharacterized protein</fullName>
    </submittedName>
</protein>
<dbReference type="EMBL" id="SIMR01000010">
    <property type="protein sequence ID" value="TBC01442.1"/>
    <property type="molecule type" value="Genomic_DNA"/>
</dbReference>
<dbReference type="Proteomes" id="UP000294215">
    <property type="component" value="Unassembled WGS sequence"/>
</dbReference>
<proteinExistence type="predicted"/>
<dbReference type="RefSeq" id="WP_130817786.1">
    <property type="nucleotide sequence ID" value="NZ_SIMR01000010.1"/>
</dbReference>
<sequence length="61" mass="6501">MKTASALIHILALGTCFVVQLGAPEGARMPGVRRALQTIEDDSAAYERRVLTCDGRRAATA</sequence>
<organism evidence="1 2">
    <name type="scientific">Rhizobium ruizarguesonis</name>
    <dbReference type="NCBI Taxonomy" id="2081791"/>
    <lineage>
        <taxon>Bacteria</taxon>
        <taxon>Pseudomonadati</taxon>
        <taxon>Pseudomonadota</taxon>
        <taxon>Alphaproteobacteria</taxon>
        <taxon>Hyphomicrobiales</taxon>
        <taxon>Rhizobiaceae</taxon>
        <taxon>Rhizobium/Agrobacterium group</taxon>
        <taxon>Rhizobium</taxon>
    </lineage>
</organism>